<keyword evidence="4" id="KW-0472">Membrane</keyword>
<keyword evidence="2 3" id="KW-0802">TPR repeat</keyword>
<accession>A0A1F6W7K9</accession>
<feature type="transmembrane region" description="Helical" evidence="4">
    <location>
        <begin position="341"/>
        <end position="362"/>
    </location>
</feature>
<dbReference type="InterPro" id="IPR052346">
    <property type="entry name" value="O-mannosyl-transferase_TMTC"/>
</dbReference>
<feature type="transmembrane region" description="Helical" evidence="4">
    <location>
        <begin position="236"/>
        <end position="255"/>
    </location>
</feature>
<dbReference type="STRING" id="1801754.A3D42_00290"/>
<dbReference type="PANTHER" id="PTHR44227:SF3">
    <property type="entry name" value="PROTEIN O-MANNOSYL-TRANSFERASE TMTC4"/>
    <property type="match status" value="1"/>
</dbReference>
<dbReference type="SMART" id="SM00028">
    <property type="entry name" value="TPR"/>
    <property type="match status" value="2"/>
</dbReference>
<name>A0A1F6W7K9_9BACT</name>
<keyword evidence="1" id="KW-0677">Repeat</keyword>
<keyword evidence="4" id="KW-1133">Transmembrane helix</keyword>
<protein>
    <submittedName>
        <fullName evidence="5">Uncharacterized protein</fullName>
    </submittedName>
</protein>
<feature type="transmembrane region" description="Helical" evidence="4">
    <location>
        <begin position="140"/>
        <end position="158"/>
    </location>
</feature>
<dbReference type="PROSITE" id="PS50005">
    <property type="entry name" value="TPR"/>
    <property type="match status" value="1"/>
</dbReference>
<dbReference type="EMBL" id="MFUE01000006">
    <property type="protein sequence ID" value="OGI77940.1"/>
    <property type="molecule type" value="Genomic_DNA"/>
</dbReference>
<feature type="transmembrane region" description="Helical" evidence="4">
    <location>
        <begin position="369"/>
        <end position="389"/>
    </location>
</feature>
<feature type="transmembrane region" description="Helical" evidence="4">
    <location>
        <begin position="164"/>
        <end position="180"/>
    </location>
</feature>
<dbReference type="PANTHER" id="PTHR44227">
    <property type="match status" value="1"/>
</dbReference>
<dbReference type="Proteomes" id="UP000177777">
    <property type="component" value="Unassembled WGS sequence"/>
</dbReference>
<evidence type="ECO:0000313" key="6">
    <source>
        <dbReference type="Proteomes" id="UP000177777"/>
    </source>
</evidence>
<dbReference type="Gene3D" id="1.25.40.10">
    <property type="entry name" value="Tetratricopeptide repeat domain"/>
    <property type="match status" value="1"/>
</dbReference>
<sequence length="519" mass="60619">MIYSKRESMPDFINYKIQKIISKNSFVFLVFVCAVLFAYGNILFGDFVFDDNIFIENNAQIRSPSNVEEIYSSSTTAGSGLLNDNFYRPNQQLIYTLLYTFFGFSPSFFHLAPLLFHIFNGFLIFLLFSRLGISRRASFLGSLLFLLHPILTQAVSYISGLSEPLVVSTILGALLIFLKTFESDEKFYKWLLLGALVFFIGLFSKESQVVSLGLMGLVLIFKWSRQEVEDFFKPILFILFLSAIFSFFLYIRINFLNFTGVMGLTGDINPYTENIWLRISTFVHILPEYFKMILFPLHLHYERPYIFYDSYTETQSIFSLIFLIFGFLASIFLVFKKRPELFFGFFWFLGALLPVSGVIPVNSIYLEHWLYMPIIGMIFFLCYIFDNLGEKSKNIIIIFLFFIFLLFSFRIMARNAEWGDPVRFYKNEIRYTKNSARIYNNLAMELADRNDCVSAIPNYEMAIAVNDAYPQTHHNLARCLQVMGMQKEAEREYMEALRIEPNFRYSLEALKNLRSILEP</sequence>
<dbReference type="InterPro" id="IPR011990">
    <property type="entry name" value="TPR-like_helical_dom_sf"/>
</dbReference>
<reference evidence="5 6" key="1">
    <citation type="journal article" date="2016" name="Nat. Commun.">
        <title>Thousands of microbial genomes shed light on interconnected biogeochemical processes in an aquifer system.</title>
        <authorList>
            <person name="Anantharaman K."/>
            <person name="Brown C.T."/>
            <person name="Hug L.A."/>
            <person name="Sharon I."/>
            <person name="Castelle C.J."/>
            <person name="Probst A.J."/>
            <person name="Thomas B.C."/>
            <person name="Singh A."/>
            <person name="Wilkins M.J."/>
            <person name="Karaoz U."/>
            <person name="Brodie E.L."/>
            <person name="Williams K.H."/>
            <person name="Hubbard S.S."/>
            <person name="Banfield J.F."/>
        </authorList>
    </citation>
    <scope>NUCLEOTIDE SEQUENCE [LARGE SCALE GENOMIC DNA]</scope>
</reference>
<proteinExistence type="predicted"/>
<evidence type="ECO:0000256" key="2">
    <source>
        <dbReference type="ARBA" id="ARBA00022803"/>
    </source>
</evidence>
<dbReference type="AlphaFoldDB" id="A0A1F6W7K9"/>
<dbReference type="InterPro" id="IPR019734">
    <property type="entry name" value="TPR_rpt"/>
</dbReference>
<evidence type="ECO:0000256" key="1">
    <source>
        <dbReference type="ARBA" id="ARBA00022737"/>
    </source>
</evidence>
<dbReference type="SUPFAM" id="SSF48452">
    <property type="entry name" value="TPR-like"/>
    <property type="match status" value="1"/>
</dbReference>
<evidence type="ECO:0000256" key="4">
    <source>
        <dbReference type="SAM" id="Phobius"/>
    </source>
</evidence>
<feature type="transmembrane region" description="Helical" evidence="4">
    <location>
        <begin position="26"/>
        <end position="44"/>
    </location>
</feature>
<keyword evidence="4" id="KW-0812">Transmembrane</keyword>
<feature type="transmembrane region" description="Helical" evidence="4">
    <location>
        <begin position="395"/>
        <end position="413"/>
    </location>
</feature>
<feature type="transmembrane region" description="Helical" evidence="4">
    <location>
        <begin position="108"/>
        <end position="128"/>
    </location>
</feature>
<organism evidence="5 6">
    <name type="scientific">Candidatus Nomurabacteria bacterium RIFCSPHIGHO2_02_FULL_41_18</name>
    <dbReference type="NCBI Taxonomy" id="1801754"/>
    <lineage>
        <taxon>Bacteria</taxon>
        <taxon>Candidatus Nomuraibacteriota</taxon>
    </lineage>
</organism>
<comment type="caution">
    <text evidence="5">The sequence shown here is derived from an EMBL/GenBank/DDBJ whole genome shotgun (WGS) entry which is preliminary data.</text>
</comment>
<evidence type="ECO:0000313" key="5">
    <source>
        <dbReference type="EMBL" id="OGI77940.1"/>
    </source>
</evidence>
<feature type="transmembrane region" description="Helical" evidence="4">
    <location>
        <begin position="275"/>
        <end position="297"/>
    </location>
</feature>
<evidence type="ECO:0000256" key="3">
    <source>
        <dbReference type="PROSITE-ProRule" id="PRU00339"/>
    </source>
</evidence>
<feature type="repeat" description="TPR" evidence="3">
    <location>
        <begin position="470"/>
        <end position="503"/>
    </location>
</feature>
<feature type="transmembrane region" description="Helical" evidence="4">
    <location>
        <begin position="317"/>
        <end position="335"/>
    </location>
</feature>
<feature type="transmembrane region" description="Helical" evidence="4">
    <location>
        <begin position="209"/>
        <end position="224"/>
    </location>
</feature>
<gene>
    <name evidence="5" type="ORF">A3D42_00290</name>
</gene>